<feature type="domain" description="HAMP" evidence="8">
    <location>
        <begin position="433"/>
        <end position="485"/>
    </location>
</feature>
<keyword evidence="1" id="KW-0488">Methylation</keyword>
<feature type="domain" description="HAMP" evidence="8">
    <location>
        <begin position="211"/>
        <end position="263"/>
    </location>
</feature>
<dbReference type="Gene3D" id="6.10.340.10">
    <property type="match status" value="1"/>
</dbReference>
<dbReference type="SMART" id="SM00283">
    <property type="entry name" value="MA"/>
    <property type="match status" value="1"/>
</dbReference>
<keyword evidence="6" id="KW-1133">Transmembrane helix</keyword>
<evidence type="ECO:0000313" key="10">
    <source>
        <dbReference type="Proteomes" id="UP001595904"/>
    </source>
</evidence>
<dbReference type="Pfam" id="PF00672">
    <property type="entry name" value="HAMP"/>
    <property type="match status" value="1"/>
</dbReference>
<dbReference type="InterPro" id="IPR000014">
    <property type="entry name" value="PAS"/>
</dbReference>
<feature type="compositionally biased region" description="Low complexity" evidence="5">
    <location>
        <begin position="748"/>
        <end position="767"/>
    </location>
</feature>
<dbReference type="Pfam" id="PF13188">
    <property type="entry name" value="PAS_8"/>
    <property type="match status" value="1"/>
</dbReference>
<dbReference type="PROSITE" id="PS50111">
    <property type="entry name" value="CHEMOTAXIS_TRANSDUC_2"/>
    <property type="match status" value="1"/>
</dbReference>
<reference evidence="10" key="1">
    <citation type="journal article" date="2019" name="Int. J. Syst. Evol. Microbiol.">
        <title>The Global Catalogue of Microorganisms (GCM) 10K type strain sequencing project: providing services to taxonomists for standard genome sequencing and annotation.</title>
        <authorList>
            <consortium name="The Broad Institute Genomics Platform"/>
            <consortium name="The Broad Institute Genome Sequencing Center for Infectious Disease"/>
            <person name="Wu L."/>
            <person name="Ma J."/>
        </authorList>
    </citation>
    <scope>NUCLEOTIDE SEQUENCE [LARGE SCALE GENOMIC DNA]</scope>
    <source>
        <strain evidence="10">CGMCC 1.10759</strain>
    </source>
</reference>
<dbReference type="EMBL" id="JBHSDU010000003">
    <property type="protein sequence ID" value="MFC4308708.1"/>
    <property type="molecule type" value="Genomic_DNA"/>
</dbReference>
<dbReference type="Gene3D" id="1.10.287.950">
    <property type="entry name" value="Methyl-accepting chemotaxis protein"/>
    <property type="match status" value="1"/>
</dbReference>
<dbReference type="SUPFAM" id="SSF55785">
    <property type="entry name" value="PYP-like sensor domain (PAS domain)"/>
    <property type="match status" value="1"/>
</dbReference>
<evidence type="ECO:0000256" key="4">
    <source>
        <dbReference type="SAM" id="Coils"/>
    </source>
</evidence>
<dbReference type="Pfam" id="PF18947">
    <property type="entry name" value="HAMP_2"/>
    <property type="match status" value="1"/>
</dbReference>
<evidence type="ECO:0000313" key="9">
    <source>
        <dbReference type="EMBL" id="MFC4308708.1"/>
    </source>
</evidence>
<dbReference type="PANTHER" id="PTHR43531">
    <property type="entry name" value="PROTEIN ICFG"/>
    <property type="match status" value="1"/>
</dbReference>
<evidence type="ECO:0000259" key="7">
    <source>
        <dbReference type="PROSITE" id="PS50111"/>
    </source>
</evidence>
<dbReference type="RefSeq" id="WP_380595792.1">
    <property type="nucleotide sequence ID" value="NZ_JBHSDU010000003.1"/>
</dbReference>
<gene>
    <name evidence="9" type="ORF">ACFPN2_06410</name>
</gene>
<evidence type="ECO:0000256" key="5">
    <source>
        <dbReference type="SAM" id="MobiDB-lite"/>
    </source>
</evidence>
<dbReference type="PANTHER" id="PTHR43531:SF14">
    <property type="entry name" value="METHYL-ACCEPTING CHEMOTAXIS PROTEIN I-RELATED"/>
    <property type="match status" value="1"/>
</dbReference>
<feature type="coiled-coil region" evidence="4">
    <location>
        <begin position="80"/>
        <end position="111"/>
    </location>
</feature>
<feature type="region of interest" description="Disordered" evidence="5">
    <location>
        <begin position="734"/>
        <end position="778"/>
    </location>
</feature>
<feature type="compositionally biased region" description="Polar residues" evidence="5">
    <location>
        <begin position="513"/>
        <end position="527"/>
    </location>
</feature>
<dbReference type="InterPro" id="IPR051310">
    <property type="entry name" value="MCP_chemotaxis"/>
</dbReference>
<dbReference type="Proteomes" id="UP001595904">
    <property type="component" value="Unassembled WGS sequence"/>
</dbReference>
<keyword evidence="6" id="KW-0472">Membrane</keyword>
<protein>
    <submittedName>
        <fullName evidence="9">Methyl-accepting chemotaxis protein</fullName>
    </submittedName>
</protein>
<keyword evidence="10" id="KW-1185">Reference proteome</keyword>
<feature type="coiled-coil region" evidence="4">
    <location>
        <begin position="676"/>
        <end position="703"/>
    </location>
</feature>
<evidence type="ECO:0000259" key="8">
    <source>
        <dbReference type="PROSITE" id="PS50885"/>
    </source>
</evidence>
<proteinExistence type="inferred from homology"/>
<evidence type="ECO:0000256" key="6">
    <source>
        <dbReference type="SAM" id="Phobius"/>
    </source>
</evidence>
<accession>A0ABV8SQ85</accession>
<keyword evidence="3" id="KW-0807">Transducer</keyword>
<evidence type="ECO:0000256" key="2">
    <source>
        <dbReference type="ARBA" id="ARBA00029447"/>
    </source>
</evidence>
<dbReference type="Pfam" id="PF00015">
    <property type="entry name" value="MCPsignal"/>
    <property type="match status" value="1"/>
</dbReference>
<feature type="transmembrane region" description="Helical" evidence="6">
    <location>
        <begin position="190"/>
        <end position="209"/>
    </location>
</feature>
<keyword evidence="6" id="KW-0812">Transmembrane</keyword>
<dbReference type="CDD" id="cd11386">
    <property type="entry name" value="MCP_signal"/>
    <property type="match status" value="1"/>
</dbReference>
<dbReference type="CDD" id="cd19411">
    <property type="entry name" value="MCP2201-like_sensor"/>
    <property type="match status" value="1"/>
</dbReference>
<dbReference type="InterPro" id="IPR004089">
    <property type="entry name" value="MCPsignal_dom"/>
</dbReference>
<dbReference type="Pfam" id="PF12729">
    <property type="entry name" value="4HB_MCP_1"/>
    <property type="match status" value="1"/>
</dbReference>
<feature type="region of interest" description="Disordered" evidence="5">
    <location>
        <begin position="505"/>
        <end position="527"/>
    </location>
</feature>
<dbReference type="SUPFAM" id="SSF58104">
    <property type="entry name" value="Methyl-accepting chemotaxis protein (MCP) signaling domain"/>
    <property type="match status" value="1"/>
</dbReference>
<organism evidence="9 10">
    <name type="scientific">Steroidobacter flavus</name>
    <dbReference type="NCBI Taxonomy" id="1842136"/>
    <lineage>
        <taxon>Bacteria</taxon>
        <taxon>Pseudomonadati</taxon>
        <taxon>Pseudomonadota</taxon>
        <taxon>Gammaproteobacteria</taxon>
        <taxon>Steroidobacterales</taxon>
        <taxon>Steroidobacteraceae</taxon>
        <taxon>Steroidobacter</taxon>
    </lineage>
</organism>
<dbReference type="SMART" id="SM00304">
    <property type="entry name" value="HAMP"/>
    <property type="match status" value="2"/>
</dbReference>
<evidence type="ECO:0000256" key="3">
    <source>
        <dbReference type="PROSITE-ProRule" id="PRU00284"/>
    </source>
</evidence>
<name>A0ABV8SQ85_9GAMM</name>
<feature type="domain" description="Methyl-accepting transducer" evidence="7">
    <location>
        <begin position="490"/>
        <end position="705"/>
    </location>
</feature>
<dbReference type="CDD" id="cd06225">
    <property type="entry name" value="HAMP"/>
    <property type="match status" value="1"/>
</dbReference>
<sequence>MLANLKVGTRLGLAFGLVMVLLVAVVGLSIKNLATVNQTTSLIVEDRYPQSVQAAELRKTMNLTRVALRDLLLERRPEAVREQQRKIEEYIAANREAIQQLQSKAESDEAKAKLQAISDSEHKYAALLARFIELGVNGKQDAAFELMRGELFQMQASYTGAIDDFVRYQSDQMASANEEAKATYAGARQLLLMIAVLAALAAFGAAFWVTRSVTRPLSKAGDVANRIASGDLNSEIVVTSKDETGQLLETLSQMQTQLRERIEADGRVAAENLRVRQALDNASTGMMIADPDLNIVYLNKSLATTLKKAEGDMRKDLPSFNANTLIGTNIDTFHRNPSHQRTMLKNLTSTHRAAITVGGRSFRLTANPVFNDKGERLGSSMEWIDATEEVAVEKEVNAIVQSAVAGDLGKRLSLEGKEGFMKQLAQGINDLTGTSSQILEDALRVMEQMAKGDLTLTIDREYQGTFGRLKEAINDSVLKLSAVIAEVRQAADSISGASEQVSSTSQSLSQASNEQAASVEETSASVEQMSASINQNTDNAKVTDQMATKAAREAGEGGEAVKKTVEAMQQIARKISIIDDIAYQTNLLALNAAIEAARAGEHGKGFAVVAAEVRKLAERSQVAAQEIGEVASSSVELADQAGQLLSEMVPSIRKTSDLVQEIAAASSEQASGVGQINTAMTQLSQLTQQNASASEELAATAQDMSSQSQHLQSTMSFFTVQGMAASGGVTRIAQTGPARAPAARGKSARPVPARQGQARRPAGGAAAEDVNDQDFVKF</sequence>
<dbReference type="InterPro" id="IPR024478">
    <property type="entry name" value="HlyB_4HB_MCP"/>
</dbReference>
<keyword evidence="4" id="KW-0175">Coiled coil</keyword>
<dbReference type="Gene3D" id="3.30.450.20">
    <property type="entry name" value="PAS domain"/>
    <property type="match status" value="1"/>
</dbReference>
<comment type="similarity">
    <text evidence="2">Belongs to the methyl-accepting chemotaxis (MCP) protein family.</text>
</comment>
<dbReference type="InterPro" id="IPR035965">
    <property type="entry name" value="PAS-like_dom_sf"/>
</dbReference>
<dbReference type="SUPFAM" id="SSF158472">
    <property type="entry name" value="HAMP domain-like"/>
    <property type="match status" value="1"/>
</dbReference>
<feature type="transmembrane region" description="Helical" evidence="6">
    <location>
        <begin position="12"/>
        <end position="30"/>
    </location>
</feature>
<dbReference type="PROSITE" id="PS50885">
    <property type="entry name" value="HAMP"/>
    <property type="match status" value="2"/>
</dbReference>
<dbReference type="InterPro" id="IPR003660">
    <property type="entry name" value="HAMP_dom"/>
</dbReference>
<comment type="caution">
    <text evidence="9">The sequence shown here is derived from an EMBL/GenBank/DDBJ whole genome shotgun (WGS) entry which is preliminary data.</text>
</comment>
<evidence type="ECO:0000256" key="1">
    <source>
        <dbReference type="ARBA" id="ARBA00022481"/>
    </source>
</evidence>
<dbReference type="InterPro" id="IPR047347">
    <property type="entry name" value="YvaQ-like_sensor"/>
</dbReference>